<gene>
    <name evidence="1" type="ORF">UFOPK4098_00444</name>
    <name evidence="2" type="ORF">UFOPK4347_01177</name>
</gene>
<name>A0A6J7UK64_9ZZZZ</name>
<protein>
    <submittedName>
        <fullName evidence="2">Unannotated protein</fullName>
    </submittedName>
</protein>
<reference evidence="2" key="1">
    <citation type="submission" date="2020-05" db="EMBL/GenBank/DDBJ databases">
        <authorList>
            <person name="Chiriac C."/>
            <person name="Salcher M."/>
            <person name="Ghai R."/>
            <person name="Kavagutti S V."/>
        </authorList>
    </citation>
    <scope>NUCLEOTIDE SEQUENCE</scope>
</reference>
<accession>A0A6J7UK64</accession>
<organism evidence="2">
    <name type="scientific">freshwater metagenome</name>
    <dbReference type="NCBI Taxonomy" id="449393"/>
    <lineage>
        <taxon>unclassified sequences</taxon>
        <taxon>metagenomes</taxon>
        <taxon>ecological metagenomes</taxon>
    </lineage>
</organism>
<evidence type="ECO:0000313" key="1">
    <source>
        <dbReference type="EMBL" id="CAB5013690.1"/>
    </source>
</evidence>
<evidence type="ECO:0000313" key="2">
    <source>
        <dbReference type="EMBL" id="CAB5066399.1"/>
    </source>
</evidence>
<dbReference type="AlphaFoldDB" id="A0A6J7UK64"/>
<sequence length="446" mass="46493">MSRRIHSLFLAMVFTLGVSYTGVRSAAADGAISTCNSGNLVTASLTIDGVAAQLNTSGGFALTVCRISSGDQQMYSVLVGLYDSGVLREELTSAYADKTFEVTFTPTAGDVPTTAEFYGKVTSFSASSPVVVAVQPAKNISLIQYGNHAECRGVEYTNAQCIALPASVDRAAVVLGQIRFDTSSRPSNYSKLAGATVSATANLYDFSLLGPCPTATSGFTGTDSGDGGSGKESTTLNIKLVGPHFKFDGSTLNSGALEVFIPQSTITSCFGGSSEQLANTAAVTRTEGNESKDVLKSLLTPINGLEYTTSFVNGGLKLSIPAVTFSQPTYKVVLKKNITTTTATTTTTTTTTTLVPVAAPTKPTGVIWKVASRKLTVTAKWSSGLKYKVSAVLQSVKKTQKSGTCKIGKTLVTCTIVLAKGSWRASLTPIRGTTVGVTAAKTFLVR</sequence>
<proteinExistence type="predicted"/>
<dbReference type="EMBL" id="CAFBQU010000032">
    <property type="protein sequence ID" value="CAB5066399.1"/>
    <property type="molecule type" value="Genomic_DNA"/>
</dbReference>
<dbReference type="EMBL" id="CAFBPN010000013">
    <property type="protein sequence ID" value="CAB5013690.1"/>
    <property type="molecule type" value="Genomic_DNA"/>
</dbReference>